<dbReference type="EMBL" id="LRBV02000003">
    <property type="status" value="NOT_ANNOTATED_CDS"/>
    <property type="molecule type" value="Genomic_DNA"/>
</dbReference>
<reference evidence="1 2" key="1">
    <citation type="journal article" date="2016" name="G3 (Bethesda)">
        <title>First Draft Assembly and Annotation of the Genome of a California Endemic Oak Quercus lobata Nee (Fagaceae).</title>
        <authorList>
            <person name="Sork V.L."/>
            <person name="Fitz-Gibbon S.T."/>
            <person name="Puiu D."/>
            <person name="Crepeau M."/>
            <person name="Gugger P.F."/>
            <person name="Sherman R."/>
            <person name="Stevens K."/>
            <person name="Langley C.H."/>
            <person name="Pellegrini M."/>
            <person name="Salzberg S.L."/>
        </authorList>
    </citation>
    <scope>NUCLEOTIDE SEQUENCE [LARGE SCALE GENOMIC DNA]</scope>
    <source>
        <strain evidence="1 2">cv. SW786</strain>
    </source>
</reference>
<dbReference type="GO" id="GO:0030246">
    <property type="term" value="F:carbohydrate binding"/>
    <property type="evidence" value="ECO:0007669"/>
    <property type="project" value="InterPro"/>
</dbReference>
<dbReference type="PANTHER" id="PTHR48478">
    <property type="entry name" value="LECTIN-LIKE"/>
    <property type="match status" value="1"/>
</dbReference>
<proteinExistence type="predicted"/>
<accession>A0A7N2L547</accession>
<evidence type="ECO:0008006" key="3">
    <source>
        <dbReference type="Google" id="ProtNLM"/>
    </source>
</evidence>
<protein>
    <recommendedName>
        <fullName evidence="3">Phloem protein 2</fullName>
    </recommendedName>
</protein>
<dbReference type="AlphaFoldDB" id="A0A7N2L547"/>
<organism evidence="1 2">
    <name type="scientific">Quercus lobata</name>
    <name type="common">Valley oak</name>
    <dbReference type="NCBI Taxonomy" id="97700"/>
    <lineage>
        <taxon>Eukaryota</taxon>
        <taxon>Viridiplantae</taxon>
        <taxon>Streptophyta</taxon>
        <taxon>Embryophyta</taxon>
        <taxon>Tracheophyta</taxon>
        <taxon>Spermatophyta</taxon>
        <taxon>Magnoliopsida</taxon>
        <taxon>eudicotyledons</taxon>
        <taxon>Gunneridae</taxon>
        <taxon>Pentapetalae</taxon>
        <taxon>rosids</taxon>
        <taxon>fabids</taxon>
        <taxon>Fagales</taxon>
        <taxon>Fagaceae</taxon>
        <taxon>Quercus</taxon>
    </lineage>
</organism>
<name>A0A7N2L547_QUELO</name>
<dbReference type="Proteomes" id="UP000594261">
    <property type="component" value="Chromosome 3"/>
</dbReference>
<dbReference type="PANTHER" id="PTHR48478:SF1">
    <property type="entry name" value="LECTIN-LIKE"/>
    <property type="match status" value="1"/>
</dbReference>
<dbReference type="InterPro" id="IPR025886">
    <property type="entry name" value="PP2-like"/>
</dbReference>
<dbReference type="Gramene" id="QL03p022740:mrna">
    <property type="protein sequence ID" value="QL03p022740:mrna"/>
    <property type="gene ID" value="QL03p022740"/>
</dbReference>
<dbReference type="InterPro" id="IPR052147">
    <property type="entry name" value="PP2-like/Lectin"/>
</dbReference>
<keyword evidence="2" id="KW-1185">Reference proteome</keyword>
<evidence type="ECO:0000313" key="2">
    <source>
        <dbReference type="Proteomes" id="UP000594261"/>
    </source>
</evidence>
<reference evidence="1" key="2">
    <citation type="submission" date="2021-01" db="UniProtKB">
        <authorList>
            <consortium name="EnsemblPlants"/>
        </authorList>
    </citation>
    <scope>IDENTIFICATION</scope>
</reference>
<dbReference type="EnsemblPlants" id="QL03p022740:mrna">
    <property type="protein sequence ID" value="QL03p022740:mrna"/>
    <property type="gene ID" value="QL03p022740"/>
</dbReference>
<evidence type="ECO:0000313" key="1">
    <source>
        <dbReference type="EnsemblPlants" id="QL03p022740:mrna"/>
    </source>
</evidence>
<dbReference type="InParanoid" id="A0A7N2L547"/>
<dbReference type="Pfam" id="PF14299">
    <property type="entry name" value="PP2"/>
    <property type="match status" value="1"/>
</dbReference>
<sequence length="175" mass="19948">MVVSFACDEGIKDVIFGRRFKNCFCCSFGVGRSTTGCIKYLNWSISKASRFSSGEDIEVAELKKAYCSWLEISGKIETIDLSPQTLYEIVFVIKIEDPSVWDFMVRLVIVTPSKKWLSRYENLKGKPSNEWFEILVGEYRTSPGDVGLVELRMEEYTSKLSKRGISVQCAIIRPK</sequence>